<dbReference type="InterPro" id="IPR011495">
    <property type="entry name" value="Sig_transdc_His_kin_sub2_dim/P"/>
</dbReference>
<dbReference type="InterPro" id="IPR035965">
    <property type="entry name" value="PAS-like_dom_sf"/>
</dbReference>
<dbReference type="Pfam" id="PF12282">
    <property type="entry name" value="GAF_PdtaS"/>
    <property type="match status" value="1"/>
</dbReference>
<organism evidence="4 5">
    <name type="scientific">Flavonifractor plautii 1_3_50AFAA</name>
    <dbReference type="NCBI Taxonomy" id="742738"/>
    <lineage>
        <taxon>Bacteria</taxon>
        <taxon>Bacillati</taxon>
        <taxon>Bacillota</taxon>
        <taxon>Clostridia</taxon>
        <taxon>Eubacteriales</taxon>
        <taxon>Oscillospiraceae</taxon>
        <taxon>Flavonifractor</taxon>
    </lineage>
</organism>
<dbReference type="Pfam" id="PF07568">
    <property type="entry name" value="HisKA_2"/>
    <property type="match status" value="1"/>
</dbReference>
<feature type="domain" description="Histidine kinase PdtaS GAF" evidence="3">
    <location>
        <begin position="7"/>
        <end position="138"/>
    </location>
</feature>
<comment type="caution">
    <text evidence="4">The sequence shown here is derived from an EMBL/GenBank/DDBJ whole genome shotgun (WGS) entry which is preliminary data.</text>
</comment>
<dbReference type="InterPro" id="IPR038424">
    <property type="entry name" value="H_kinase_PdtaS_GAF_sf"/>
</dbReference>
<keyword evidence="1" id="KW-0175">Coiled coil</keyword>
<feature type="domain" description="Signal transduction histidine kinase subgroup 2 dimerisation and phosphoacceptor" evidence="2">
    <location>
        <begin position="265"/>
        <end position="338"/>
    </location>
</feature>
<evidence type="ECO:0000313" key="5">
    <source>
        <dbReference type="Proteomes" id="UP000029585"/>
    </source>
</evidence>
<dbReference type="Proteomes" id="UP000029585">
    <property type="component" value="Unassembled WGS sequence"/>
</dbReference>
<dbReference type="Gene3D" id="3.30.450.20">
    <property type="entry name" value="PAS domain"/>
    <property type="match status" value="1"/>
</dbReference>
<dbReference type="Gene3D" id="3.30.450.280">
    <property type="entry name" value="GAF domain"/>
    <property type="match status" value="1"/>
</dbReference>
<dbReference type="InterPro" id="IPR022066">
    <property type="entry name" value="PdtaS_GAF"/>
</dbReference>
<sequence>MISATRMLCQKYTDLTDAEISYLESYGALLPALANAEQADVFIDCRTVSGRSAIVVCEAKPQTVPSNYRSSILGMLIHWRDEPAVDRSFRLAVPTSGVRAVSMPEDRRIVQSVEPLFYEGRLIGVLIYERPALAAEEPPPAGEREAEQASGALDWAAVSPCLDDAVLFLDEEDRVCGFNPAATALYRRMGYIGTLAGMPVNNIQPAALSECDQDRHETALANRVLQYQRLPLSSGQARAALIIHDLTRQRQLEEELALQRTALQELRHRMKNNLQMLANLTRSRGCDPAESPPVQTALLDTANRLLSLAATLDGIVQVSREKVSLLQILEQIRRYMLQTLLPSARRVTIHVGG</sequence>
<reference evidence="4 5" key="1">
    <citation type="submission" date="2011-08" db="EMBL/GenBank/DDBJ databases">
        <title>The Genome Sequence of Clostridium orbiscindens 1_3_50AFAA.</title>
        <authorList>
            <consortium name="The Broad Institute Genome Sequencing Platform"/>
            <person name="Earl A."/>
            <person name="Ward D."/>
            <person name="Feldgarden M."/>
            <person name="Gevers D."/>
            <person name="Daigneault M."/>
            <person name="Strauss J."/>
            <person name="Allen-Vercoe E."/>
            <person name="Young S.K."/>
            <person name="Zeng Q."/>
            <person name="Gargeya S."/>
            <person name="Fitzgerald M."/>
            <person name="Haas B."/>
            <person name="Abouelleil A."/>
            <person name="Alvarado L."/>
            <person name="Arachchi H.M."/>
            <person name="Berlin A."/>
            <person name="Brown A."/>
            <person name="Chapman S.B."/>
            <person name="Chen Z."/>
            <person name="Dunbar C."/>
            <person name="Freedman E."/>
            <person name="Gearin G."/>
            <person name="Gellesch M."/>
            <person name="Goldberg J."/>
            <person name="Griggs A."/>
            <person name="Gujja S."/>
            <person name="Heiman D."/>
            <person name="Howarth C."/>
            <person name="Larson L."/>
            <person name="Lui A."/>
            <person name="MacDonald P.J.P."/>
            <person name="Montmayeur A."/>
            <person name="Murphy C."/>
            <person name="Neiman D."/>
            <person name="Pearson M."/>
            <person name="Priest M."/>
            <person name="Roberts A."/>
            <person name="Saif S."/>
            <person name="Shea T."/>
            <person name="Shenoy N."/>
            <person name="Sisk P."/>
            <person name="Stolte C."/>
            <person name="Sykes S."/>
            <person name="Wortman J."/>
            <person name="Nusbaum C."/>
            <person name="Birren B."/>
        </authorList>
    </citation>
    <scope>NUCLEOTIDE SEQUENCE [LARGE SCALE GENOMIC DNA]</scope>
    <source>
        <strain evidence="4 5">1_3_50AFAA</strain>
    </source>
</reference>
<dbReference type="EMBL" id="ADLO01000023">
    <property type="protein sequence ID" value="KGF56935.1"/>
    <property type="molecule type" value="Genomic_DNA"/>
</dbReference>
<dbReference type="PATRIC" id="fig|742738.3.peg.620"/>
<name>A0A096BCU0_FLAPL</name>
<dbReference type="AlphaFoldDB" id="A0A096BCU0"/>
<proteinExistence type="predicted"/>
<dbReference type="eggNOG" id="COG3920">
    <property type="taxonomic scope" value="Bacteria"/>
</dbReference>
<feature type="coiled-coil region" evidence="1">
    <location>
        <begin position="249"/>
        <end position="283"/>
    </location>
</feature>
<gene>
    <name evidence="4" type="ORF">HMPREF9460_00597</name>
</gene>
<evidence type="ECO:0000259" key="2">
    <source>
        <dbReference type="Pfam" id="PF07568"/>
    </source>
</evidence>
<dbReference type="RefSeq" id="WP_238069397.1">
    <property type="nucleotide sequence ID" value="NZ_KN174161.1"/>
</dbReference>
<evidence type="ECO:0000259" key="3">
    <source>
        <dbReference type="Pfam" id="PF12282"/>
    </source>
</evidence>
<dbReference type="HOGENOM" id="CLU_045351_0_0_9"/>
<dbReference type="SUPFAM" id="SSF55785">
    <property type="entry name" value="PYP-like sensor domain (PAS domain)"/>
    <property type="match status" value="1"/>
</dbReference>
<evidence type="ECO:0008006" key="6">
    <source>
        <dbReference type="Google" id="ProtNLM"/>
    </source>
</evidence>
<protein>
    <recommendedName>
        <fullName evidence="6">Histidine kinase</fullName>
    </recommendedName>
</protein>
<evidence type="ECO:0000256" key="1">
    <source>
        <dbReference type="SAM" id="Coils"/>
    </source>
</evidence>
<evidence type="ECO:0000313" key="4">
    <source>
        <dbReference type="EMBL" id="KGF56935.1"/>
    </source>
</evidence>
<accession>A0A096BCU0</accession>
<keyword evidence="5" id="KW-1185">Reference proteome</keyword>